<feature type="transmembrane region" description="Helical" evidence="2">
    <location>
        <begin position="787"/>
        <end position="808"/>
    </location>
</feature>
<keyword evidence="2" id="KW-1133">Transmembrane helix</keyword>
<dbReference type="AlphaFoldDB" id="A0AAD8SX48"/>
<dbReference type="PANTHER" id="PTHR47481:SF31">
    <property type="entry name" value="OS01G0873500 PROTEIN"/>
    <property type="match status" value="1"/>
</dbReference>
<proteinExistence type="predicted"/>
<feature type="region of interest" description="Disordered" evidence="1">
    <location>
        <begin position="321"/>
        <end position="367"/>
    </location>
</feature>
<dbReference type="InterPro" id="IPR013103">
    <property type="entry name" value="RVT_2"/>
</dbReference>
<gene>
    <name evidence="4" type="ORF">QYE76_054157</name>
</gene>
<evidence type="ECO:0000256" key="2">
    <source>
        <dbReference type="SAM" id="Phobius"/>
    </source>
</evidence>
<protein>
    <recommendedName>
        <fullName evidence="3">Reverse transcriptase Ty1/copia-type domain-containing protein</fullName>
    </recommendedName>
</protein>
<dbReference type="Proteomes" id="UP001231189">
    <property type="component" value="Unassembled WGS sequence"/>
</dbReference>
<evidence type="ECO:0000313" key="5">
    <source>
        <dbReference type="Proteomes" id="UP001231189"/>
    </source>
</evidence>
<reference evidence="4" key="1">
    <citation type="submission" date="2023-07" db="EMBL/GenBank/DDBJ databases">
        <title>A chromosome-level genome assembly of Lolium multiflorum.</title>
        <authorList>
            <person name="Chen Y."/>
            <person name="Copetti D."/>
            <person name="Kolliker R."/>
            <person name="Studer B."/>
        </authorList>
    </citation>
    <scope>NUCLEOTIDE SEQUENCE</scope>
    <source>
        <strain evidence="4">02402/16</strain>
        <tissue evidence="4">Leaf</tissue>
    </source>
</reference>
<evidence type="ECO:0000259" key="3">
    <source>
        <dbReference type="Pfam" id="PF07727"/>
    </source>
</evidence>
<keyword evidence="2" id="KW-0812">Transmembrane</keyword>
<dbReference type="EMBL" id="JAUUTY010000003">
    <property type="protein sequence ID" value="KAK1665998.1"/>
    <property type="molecule type" value="Genomic_DNA"/>
</dbReference>
<feature type="compositionally biased region" description="Low complexity" evidence="1">
    <location>
        <begin position="544"/>
        <end position="557"/>
    </location>
</feature>
<feature type="domain" description="Reverse transcriptase Ty1/copia-type" evidence="3">
    <location>
        <begin position="627"/>
        <end position="870"/>
    </location>
</feature>
<dbReference type="SUPFAM" id="SSF56672">
    <property type="entry name" value="DNA/RNA polymerases"/>
    <property type="match status" value="1"/>
</dbReference>
<feature type="compositionally biased region" description="Low complexity" evidence="1">
    <location>
        <begin position="486"/>
        <end position="499"/>
    </location>
</feature>
<dbReference type="Pfam" id="PF14223">
    <property type="entry name" value="Retrotran_gag_2"/>
    <property type="match status" value="1"/>
</dbReference>
<comment type="caution">
    <text evidence="4">The sequence shown here is derived from an EMBL/GenBank/DDBJ whole genome shotgun (WGS) entry which is preliminary data.</text>
</comment>
<dbReference type="PANTHER" id="PTHR47481">
    <property type="match status" value="1"/>
</dbReference>
<feature type="transmembrane region" description="Helical" evidence="2">
    <location>
        <begin position="978"/>
        <end position="999"/>
    </location>
</feature>
<name>A0AAD8SX48_LOLMU</name>
<feature type="compositionally biased region" description="Low complexity" evidence="1">
    <location>
        <begin position="342"/>
        <end position="353"/>
    </location>
</feature>
<sequence>MLPAAPAATSPSSAAATTSAAVTSMVSTVPLPVDPVSTAPPGTVSFAPPSIYTGSIVAVPTEVNAGFPAPPPGIPAMPSGYLPGFQLPFAGTPGVISIASAITIRLTSENYMIWRAQVAPLLRSHLLMGYVDGSIFCPAAHTVVDNGGVMIPQPNPLHQRWVQQDQAILSPFVSSMTESVVGMVMFATTARDAWETLAGAFAATSIACSSSIRQQMAELKRRDSTMNVYFHKMKALADELTSIGQPLRDSEIVSYILAGLGKEYDALYEVVNARREPMPLRDLYAQLCATEHRKSTQREEPGQYYPAAHFAPMQPSYSPMVNATTYGAPRGYRPPQYRPDSRPQQQQQPAHGQPRPPSTSTQGKSGRAPVVCQLCGVPPNAVAYGAHGGQQMTMDPAWYADSGATHHITHDLDKLTTKEPYHGNEQVHTANGAGIGRGARLEVLTPDDDHMETVAEDVDPPVQQPSLHGSQLHGAPSGLLPMHEGVAPASGFAPGSAAVQERVDDPASPLASSPASRHDTFSPGTDGPASPTPADSPVAPPSSAPTTTVAPVLATSPPTAPSPPVTRRSRGIIQPKVRTDGTVAWTSILAARDAARDTTEPSDYRTALRIPHWRSAMETEFSALQENGTWNLVPPVPGVNLIDSKWVFKVKLHADGSVERYKARLVAKGFKQRYGLDYEETFSHVVKPATIRLLLSMALSRRWHLRQLDIQNAFLNGFLDEQVYMRQPPGFADPDKPGHYCHLIKSLYGLKQAPRAWHARLSSVLGSLGFSPSATDTSLFILRRSDITLFLLIYVDDIIVISSTAAAIPRLIAQLRSEFSVKDLGVLHYFLGIEVHSPSPDSLHLRQRKYALELLARAGMLKCSPVTTPMPSSERLCSTDGDLLSSDEATQYRSLVGGLQYLTVTRPDLSFVVNKVCQYLHEPRTPHITVVKRILRYVRFTIDSGLLFRSSSSTLLSAFSDADWAGSVDDRRSTGGYAIFYGGNLIAWSALFVTGAWYISSATSSVMV</sequence>
<evidence type="ECO:0000313" key="4">
    <source>
        <dbReference type="EMBL" id="KAK1665998.1"/>
    </source>
</evidence>
<evidence type="ECO:0000256" key="1">
    <source>
        <dbReference type="SAM" id="MobiDB-lite"/>
    </source>
</evidence>
<dbReference type="InterPro" id="IPR043502">
    <property type="entry name" value="DNA/RNA_pol_sf"/>
</dbReference>
<keyword evidence="2" id="KW-0472">Membrane</keyword>
<accession>A0AAD8SX48</accession>
<feature type="compositionally biased region" description="Low complexity" evidence="1">
    <location>
        <begin position="506"/>
        <end position="515"/>
    </location>
</feature>
<keyword evidence="5" id="KW-1185">Reference proteome</keyword>
<feature type="compositionally biased region" description="Low complexity" evidence="1">
    <location>
        <begin position="528"/>
        <end position="537"/>
    </location>
</feature>
<feature type="region of interest" description="Disordered" evidence="1">
    <location>
        <begin position="459"/>
        <end position="575"/>
    </location>
</feature>
<dbReference type="Pfam" id="PF07727">
    <property type="entry name" value="RVT_2"/>
    <property type="match status" value="1"/>
</dbReference>
<organism evidence="4 5">
    <name type="scientific">Lolium multiflorum</name>
    <name type="common">Italian ryegrass</name>
    <name type="synonym">Lolium perenne subsp. multiflorum</name>
    <dbReference type="NCBI Taxonomy" id="4521"/>
    <lineage>
        <taxon>Eukaryota</taxon>
        <taxon>Viridiplantae</taxon>
        <taxon>Streptophyta</taxon>
        <taxon>Embryophyta</taxon>
        <taxon>Tracheophyta</taxon>
        <taxon>Spermatophyta</taxon>
        <taxon>Magnoliopsida</taxon>
        <taxon>Liliopsida</taxon>
        <taxon>Poales</taxon>
        <taxon>Poaceae</taxon>
        <taxon>BOP clade</taxon>
        <taxon>Pooideae</taxon>
        <taxon>Poodae</taxon>
        <taxon>Poeae</taxon>
        <taxon>Poeae Chloroplast Group 2 (Poeae type)</taxon>
        <taxon>Loliodinae</taxon>
        <taxon>Loliinae</taxon>
        <taxon>Lolium</taxon>
    </lineage>
</organism>